<feature type="transmembrane region" description="Helical" evidence="5">
    <location>
        <begin position="105"/>
        <end position="123"/>
    </location>
</feature>
<gene>
    <name evidence="7" type="ORF">DFR58_12258</name>
</gene>
<dbReference type="PANTHER" id="PTHR37422:SF13">
    <property type="entry name" value="LIPOPOLYSACCHARIDE BIOSYNTHESIS PROTEIN PA4999-RELATED"/>
    <property type="match status" value="1"/>
</dbReference>
<dbReference type="Proteomes" id="UP000253034">
    <property type="component" value="Unassembled WGS sequence"/>
</dbReference>
<evidence type="ECO:0000256" key="4">
    <source>
        <dbReference type="ARBA" id="ARBA00023136"/>
    </source>
</evidence>
<name>A0A369ASP8_9FIRM</name>
<evidence type="ECO:0000256" key="5">
    <source>
        <dbReference type="SAM" id="Phobius"/>
    </source>
</evidence>
<feature type="transmembrane region" description="Helical" evidence="5">
    <location>
        <begin position="278"/>
        <end position="296"/>
    </location>
</feature>
<dbReference type="InterPro" id="IPR051533">
    <property type="entry name" value="WaaL-like"/>
</dbReference>
<dbReference type="GO" id="GO:0016874">
    <property type="term" value="F:ligase activity"/>
    <property type="evidence" value="ECO:0007669"/>
    <property type="project" value="UniProtKB-KW"/>
</dbReference>
<dbReference type="PANTHER" id="PTHR37422">
    <property type="entry name" value="TEICHURONIC ACID BIOSYNTHESIS PROTEIN TUAE"/>
    <property type="match status" value="1"/>
</dbReference>
<dbReference type="RefSeq" id="WP_114298986.1">
    <property type="nucleotide sequence ID" value="NZ_QPJT01000022.1"/>
</dbReference>
<reference evidence="7 8" key="1">
    <citation type="submission" date="2018-07" db="EMBL/GenBank/DDBJ databases">
        <title>Genomic Encyclopedia of Type Strains, Phase IV (KMG-IV): sequencing the most valuable type-strain genomes for metagenomic binning, comparative biology and taxonomic classification.</title>
        <authorList>
            <person name="Goeker M."/>
        </authorList>
    </citation>
    <scope>NUCLEOTIDE SEQUENCE [LARGE SCALE GENOMIC DNA]</scope>
    <source>
        <strain evidence="7 8">DSM 27016</strain>
    </source>
</reference>
<feature type="transmembrane region" description="Helical" evidence="5">
    <location>
        <begin position="401"/>
        <end position="420"/>
    </location>
</feature>
<dbReference type="OrthoDB" id="9806320at2"/>
<dbReference type="Pfam" id="PF04932">
    <property type="entry name" value="Wzy_C"/>
    <property type="match status" value="1"/>
</dbReference>
<evidence type="ECO:0000256" key="2">
    <source>
        <dbReference type="ARBA" id="ARBA00022692"/>
    </source>
</evidence>
<feature type="transmembrane region" description="Helical" evidence="5">
    <location>
        <begin position="6"/>
        <end position="39"/>
    </location>
</feature>
<keyword evidence="8" id="KW-1185">Reference proteome</keyword>
<protein>
    <submittedName>
        <fullName evidence="7">O-antigen ligase</fullName>
    </submittedName>
</protein>
<evidence type="ECO:0000313" key="8">
    <source>
        <dbReference type="Proteomes" id="UP000253034"/>
    </source>
</evidence>
<proteinExistence type="predicted"/>
<dbReference type="AlphaFoldDB" id="A0A369ASP8"/>
<feature type="transmembrane region" description="Helical" evidence="5">
    <location>
        <begin position="161"/>
        <end position="182"/>
    </location>
</feature>
<feature type="domain" description="O-antigen ligase-related" evidence="6">
    <location>
        <begin position="243"/>
        <end position="377"/>
    </location>
</feature>
<feature type="transmembrane region" description="Helical" evidence="5">
    <location>
        <begin position="135"/>
        <end position="152"/>
    </location>
</feature>
<keyword evidence="3 5" id="KW-1133">Transmembrane helix</keyword>
<sequence length="455" mass="50957">MNKKVLYILIGLAGLLLGAVSAFIPLGLFIALAGGIAFVVFILRDYQRVAYVAALYPILYHITNNVLKIPFLAGAWDELLLVFCIMVWVYKWVSDRKEKAYKWTPMEFPFILMFFVGIFLLFMNSPDFKLGMDGLRAVIEYMLFFFVIVQLLKSETAARKVLYTLMFSGAYMGLVGIFQYIFRVETPTNWMDKVEVKSAPRVFSIIGNPNALGTLLVLLIPIAVALILSENSPLKKIAFSLCAASMTACLIFTGSRSSWISFGVAMVIYAFLNKNKRLIVGLVAVALLAYLFVPSVQNRIGYMLNPEFITSSLRDGRYSRWPKAFELFRENLMYGVGLGRFGGAVAAINKIPGTFYIDNYYLKIAVEMGLWGITAFLILLYNALVWSLRALKTAGSSYNKNIIQSCFSGMCGVLITNLSLNNFDAPSVTTYFWIVAAVAIYLGYANSKSRYLLKT</sequence>
<accession>A0A369ASP8</accession>
<keyword evidence="4 5" id="KW-0472">Membrane</keyword>
<feature type="transmembrane region" description="Helical" evidence="5">
    <location>
        <begin position="202"/>
        <end position="228"/>
    </location>
</feature>
<keyword evidence="2 5" id="KW-0812">Transmembrane</keyword>
<comment type="subcellular location">
    <subcellularLocation>
        <location evidence="1">Membrane</location>
        <topology evidence="1">Multi-pass membrane protein</topology>
    </subcellularLocation>
</comment>
<dbReference type="InterPro" id="IPR007016">
    <property type="entry name" value="O-antigen_ligase-rel_domated"/>
</dbReference>
<dbReference type="EMBL" id="QPJT01000022">
    <property type="protein sequence ID" value="RCX12369.1"/>
    <property type="molecule type" value="Genomic_DNA"/>
</dbReference>
<feature type="transmembrane region" description="Helical" evidence="5">
    <location>
        <begin position="426"/>
        <end position="444"/>
    </location>
</feature>
<evidence type="ECO:0000259" key="6">
    <source>
        <dbReference type="Pfam" id="PF04932"/>
    </source>
</evidence>
<comment type="caution">
    <text evidence="7">The sequence shown here is derived from an EMBL/GenBank/DDBJ whole genome shotgun (WGS) entry which is preliminary data.</text>
</comment>
<keyword evidence="7" id="KW-0436">Ligase</keyword>
<organism evidence="7 8">
    <name type="scientific">Anaerobacterium chartisolvens</name>
    <dbReference type="NCBI Taxonomy" id="1297424"/>
    <lineage>
        <taxon>Bacteria</taxon>
        <taxon>Bacillati</taxon>
        <taxon>Bacillota</taxon>
        <taxon>Clostridia</taxon>
        <taxon>Eubacteriales</taxon>
        <taxon>Oscillospiraceae</taxon>
        <taxon>Anaerobacterium</taxon>
    </lineage>
</organism>
<dbReference type="GO" id="GO:0016020">
    <property type="term" value="C:membrane"/>
    <property type="evidence" value="ECO:0007669"/>
    <property type="project" value="UniProtKB-SubCell"/>
</dbReference>
<feature type="transmembrane region" description="Helical" evidence="5">
    <location>
        <begin position="368"/>
        <end position="389"/>
    </location>
</feature>
<evidence type="ECO:0000256" key="1">
    <source>
        <dbReference type="ARBA" id="ARBA00004141"/>
    </source>
</evidence>
<feature type="transmembrane region" description="Helical" evidence="5">
    <location>
        <begin position="69"/>
        <end position="93"/>
    </location>
</feature>
<evidence type="ECO:0000313" key="7">
    <source>
        <dbReference type="EMBL" id="RCX12369.1"/>
    </source>
</evidence>
<evidence type="ECO:0000256" key="3">
    <source>
        <dbReference type="ARBA" id="ARBA00022989"/>
    </source>
</evidence>